<dbReference type="Gene3D" id="1.10.40.30">
    <property type="entry name" value="Fumarase/aspartase (C-terminal domain)"/>
    <property type="match status" value="1"/>
</dbReference>
<keyword evidence="5" id="KW-1185">Reference proteome</keyword>
<protein>
    <submittedName>
        <fullName evidence="3">3-sulfo-cis,cis-muconate cycloisomerase</fullName>
    </submittedName>
</protein>
<geneLocation type="plasmid" evidence="4 5">
    <name>pSA3</name>
</geneLocation>
<dbReference type="InterPro" id="IPR000362">
    <property type="entry name" value="Fumarate_lyase_fam"/>
</dbReference>
<dbReference type="SUPFAM" id="SSF48557">
    <property type="entry name" value="L-aspartase-like"/>
    <property type="match status" value="1"/>
</dbReference>
<dbReference type="EMBL" id="CP017078">
    <property type="protein sequence ID" value="AOR81200.1"/>
    <property type="molecule type" value="Genomic_DNA"/>
</dbReference>
<evidence type="ECO:0000313" key="3">
    <source>
        <dbReference type="EMBL" id="AAW29741.1"/>
    </source>
</evidence>
<dbReference type="PANTHER" id="PTHR43172">
    <property type="entry name" value="ADENYLOSUCCINATE LYASE"/>
    <property type="match status" value="1"/>
</dbReference>
<dbReference type="EMBL" id="AY700015">
    <property type="protein sequence ID" value="AAW29741.1"/>
    <property type="molecule type" value="Genomic_DNA"/>
</dbReference>
<evidence type="ECO:0000259" key="2">
    <source>
        <dbReference type="Pfam" id="PF00206"/>
    </source>
</evidence>
<dbReference type="InterPro" id="IPR020557">
    <property type="entry name" value="Fumarate_lyase_CS"/>
</dbReference>
<dbReference type="GO" id="GO:0016853">
    <property type="term" value="F:isomerase activity"/>
    <property type="evidence" value="ECO:0007669"/>
    <property type="project" value="UniProtKB-KW"/>
</dbReference>
<reference evidence="3" key="1">
    <citation type="submission" date="2004-07" db="EMBL/GenBank/DDBJ databases">
        <title>Biodegradation pathway of 4-sulfocatechol/sulfanilic acid in Sphingomonas subarctica SA1 strain.</title>
        <authorList>
            <person name="Magony M."/>
            <person name="Perei K."/>
            <person name="Medzihradszky K.F."/>
            <person name="Kovacs K.L."/>
            <person name="Rakhely G."/>
        </authorList>
    </citation>
    <scope>NUCLEOTIDE SEQUENCE</scope>
    <source>
        <strain evidence="3">SA1</strain>
    </source>
</reference>
<evidence type="ECO:0000256" key="1">
    <source>
        <dbReference type="ARBA" id="ARBA00034772"/>
    </source>
</evidence>
<dbReference type="PROSITE" id="PS00163">
    <property type="entry name" value="FUMARATE_LYASES"/>
    <property type="match status" value="1"/>
</dbReference>
<dbReference type="GO" id="GO:0016829">
    <property type="term" value="F:lyase activity"/>
    <property type="evidence" value="ECO:0007669"/>
    <property type="project" value="UniProtKB-ARBA"/>
</dbReference>
<dbReference type="Proteomes" id="UP000094626">
    <property type="component" value="Plasmid pSA3"/>
</dbReference>
<keyword evidence="4" id="KW-0614">Plasmid</keyword>
<dbReference type="OrthoDB" id="9768878at2"/>
<proteinExistence type="inferred from homology"/>
<dbReference type="InterPro" id="IPR008948">
    <property type="entry name" value="L-Aspartase-like"/>
</dbReference>
<evidence type="ECO:0000313" key="4">
    <source>
        <dbReference type="EMBL" id="AOR81200.1"/>
    </source>
</evidence>
<gene>
    <name evidence="3" type="primary">scaA</name>
    <name evidence="4" type="ORF">BES08_30495</name>
</gene>
<evidence type="ECO:0000313" key="5">
    <source>
        <dbReference type="Proteomes" id="UP000094626"/>
    </source>
</evidence>
<dbReference type="AlphaFoldDB" id="Q2TPW0"/>
<dbReference type="Pfam" id="PF00206">
    <property type="entry name" value="Lyase_1"/>
    <property type="match status" value="1"/>
</dbReference>
<feature type="domain" description="Fumarate lyase N-terminal" evidence="2">
    <location>
        <begin position="16"/>
        <end position="289"/>
    </location>
</feature>
<sequence length="457" mass="47551">MTFSPLDSALLGPLFATDEMRTVFSERRFLAGMLRVEVALARAQAAEGLVSSELADAIEVVGTAGLDPEAMAATTRMTGVPAISFVRAVQSALPPSLAGGFHFGATSQDIVDTAHALQLAEALDIIEVDLHATVSAMMNLAAAHCNTPCIGRTALQHAAPVTFGYKASGWCVALAEHLVQLPALRKRVLVASLGGPVGTLAAMEERADAVLEGFAADLGLAIPALAWHTQRARIVEVASWLAILLGILAKMATDVVHLSSTEVRELSEPVAPGRGGSSAMPHKRNPISSITILSQHAAAGAQLSILVNGMASLHERPVGAWHSEWLALPTLFGLAGGAVREGRFLAEGLLVDADQMGRNLQLTNGLIFSDAVAGQLAKHLGRAEAYAAVEDAAAEVLRSGGSFQGQLNQRLPDHRDAIAIAFDTTPAIQAGAARCRSALDHVARILGPASTIGFQGG</sequence>
<reference evidence="4" key="2">
    <citation type="submission" date="2016-08" db="EMBL/GenBank/DDBJ databases">
        <authorList>
            <person name="Seilhamer J.J."/>
        </authorList>
    </citation>
    <scope>NUCLEOTIDE SEQUENCE [LARGE SCALE GENOMIC DNA]</scope>
    <source>
        <strain evidence="4">SA1</strain>
        <plasmid evidence="4">pSA3</plasmid>
    </source>
</reference>
<dbReference type="CDD" id="cd01597">
    <property type="entry name" value="pCLME"/>
    <property type="match status" value="1"/>
</dbReference>
<organism evidence="3">
    <name type="scientific">Novosphingobium resinovorum</name>
    <dbReference type="NCBI Taxonomy" id="158500"/>
    <lineage>
        <taxon>Bacteria</taxon>
        <taxon>Pseudomonadati</taxon>
        <taxon>Pseudomonadota</taxon>
        <taxon>Alphaproteobacteria</taxon>
        <taxon>Sphingomonadales</taxon>
        <taxon>Sphingomonadaceae</taxon>
        <taxon>Novosphingobium</taxon>
    </lineage>
</organism>
<dbReference type="KEGG" id="nre:BES08_30495"/>
<accession>Q2TPW0</accession>
<reference evidence="5" key="3">
    <citation type="journal article" date="2017" name="J. Biotechnol.">
        <title>Complete genome sequence of Novosphingobium resinovorum SA1, a versatile xenobiotic-degrading bacterium capable of utilizing sulfanilic acid.</title>
        <authorList>
            <person name="Hegedus B."/>
            <person name="Kos P.B."/>
            <person name="Balint B."/>
            <person name="Maroti G."/>
            <person name="Gan H.M."/>
            <person name="Perei K."/>
            <person name="Rakhely G."/>
        </authorList>
    </citation>
    <scope>NUCLEOTIDE SEQUENCE [LARGE SCALE GENOMIC DNA]</scope>
    <source>
        <strain evidence="5">SA1</strain>
    </source>
</reference>
<dbReference type="PANTHER" id="PTHR43172:SF2">
    <property type="entry name" value="ADENYLOSUCCINATE LYASE C-TERMINAL DOMAIN-CONTAINING PROTEIN"/>
    <property type="match status" value="1"/>
</dbReference>
<dbReference type="Gene3D" id="1.20.200.10">
    <property type="entry name" value="Fumarase/aspartase (Central domain)"/>
    <property type="match status" value="1"/>
</dbReference>
<dbReference type="RefSeq" id="WP_069710338.1">
    <property type="nucleotide sequence ID" value="NZ_CP017078.1"/>
</dbReference>
<dbReference type="PRINTS" id="PR00145">
    <property type="entry name" value="ARGSUCLYASE"/>
</dbReference>
<comment type="similarity">
    <text evidence="1">Belongs to the class-II fumarase/aspartase family.</text>
</comment>
<dbReference type="InterPro" id="IPR022761">
    <property type="entry name" value="Fumarate_lyase_N"/>
</dbReference>
<dbReference type="PRINTS" id="PR00149">
    <property type="entry name" value="FUMRATELYASE"/>
</dbReference>
<name>Q2TPW0_9SPHN</name>
<keyword evidence="3" id="KW-0413">Isomerase</keyword>